<dbReference type="NCBIfam" id="TIGR03429">
    <property type="entry name" value="arom_pren_DMATS"/>
    <property type="match status" value="1"/>
</dbReference>
<evidence type="ECO:0000313" key="2">
    <source>
        <dbReference type="EMBL" id="KAG7291294.1"/>
    </source>
</evidence>
<dbReference type="Proteomes" id="UP001197093">
    <property type="component" value="Unassembled WGS sequence"/>
</dbReference>
<dbReference type="GO" id="GO:0016765">
    <property type="term" value="F:transferase activity, transferring alkyl or aryl (other than methyl) groups"/>
    <property type="evidence" value="ECO:0007669"/>
    <property type="project" value="InterPro"/>
</dbReference>
<comment type="caution">
    <text evidence="2">The sequence shown here is derived from an EMBL/GenBank/DDBJ whole genome shotgun (WGS) entry which is preliminary data.</text>
</comment>
<dbReference type="InterPro" id="IPR033964">
    <property type="entry name" value="ABBA"/>
</dbReference>
<evidence type="ECO:0000313" key="3">
    <source>
        <dbReference type="Proteomes" id="UP001197093"/>
    </source>
</evidence>
<accession>A0AAD4F1T8</accession>
<evidence type="ECO:0000256" key="1">
    <source>
        <dbReference type="ARBA" id="ARBA00022679"/>
    </source>
</evidence>
<dbReference type="PANTHER" id="PTHR40627">
    <property type="entry name" value="INDOLE PRENYLTRANSFERASE TDIB-RELATED"/>
    <property type="match status" value="1"/>
</dbReference>
<sequence>MAAVVDAFIGKPQAAQETQVPEKKTPHEFWSEYLCSIIEPLLQASGSYTREQQAQHLQFLVDHVAPTLGPLPSEPRATYTQTYVDSPFEPSLNLTSSNKVKVRYGLEVVKPPGGADGPDPFGEKRAREVLLQFAKVSGADTKWLTSAMDQFFLTPEETEDMRHKLPTFMPSSLLAFDLDATKTMMKVYIIAMRKAIASGSPSSNLFTLDALRRLEPWGEKLGPGLDVIADYLTNVKYNVMVIFVGIDCVDPTVNDGARIKVYMHTSSNSFAVASDVMTLGGRLTDETSLKRVEILRTLWPLLRNEKPGQGPDPSDREAWDVWEKPERITGTPLSGLQYNVELNPSKPGLEMKSYVPLFQHNATAQESEASMEKILTKLNHEWGIYGKYSMAVKAAYGKDRVSPTFVSFSYSKSKGPYMSSYVPGVLDVGAEMKSGNWKYS</sequence>
<dbReference type="PANTHER" id="PTHR40627:SF5">
    <property type="entry name" value="INDOLE PRENYLTRANSFERASE TDIB"/>
    <property type="match status" value="1"/>
</dbReference>
<proteinExistence type="predicted"/>
<dbReference type="EMBL" id="JAHCVI010000001">
    <property type="protein sequence ID" value="KAG7291294.1"/>
    <property type="molecule type" value="Genomic_DNA"/>
</dbReference>
<protein>
    <submittedName>
        <fullName evidence="2">Uncharacterized protein</fullName>
    </submittedName>
</protein>
<name>A0AAD4F1T8_9PEZI</name>
<reference evidence="2" key="1">
    <citation type="submission" date="2023-02" db="EMBL/GenBank/DDBJ databases">
        <authorList>
            <person name="Palmer J.M."/>
        </authorList>
    </citation>
    <scope>NUCLEOTIDE SEQUENCE</scope>
    <source>
        <strain evidence="2">FW57</strain>
    </source>
</reference>
<dbReference type="GO" id="GO:0009820">
    <property type="term" value="P:alkaloid metabolic process"/>
    <property type="evidence" value="ECO:0007669"/>
    <property type="project" value="InterPro"/>
</dbReference>
<dbReference type="SFLD" id="SFLDS00036">
    <property type="entry name" value="Aromatic_Prenyltransferase"/>
    <property type="match status" value="1"/>
</dbReference>
<dbReference type="InterPro" id="IPR017795">
    <property type="entry name" value="ABBA_NscD-like"/>
</dbReference>
<gene>
    <name evidence="2" type="ORF">NEMBOFW57_001307</name>
</gene>
<organism evidence="2 3">
    <name type="scientific">Staphylotrichum longicolle</name>
    <dbReference type="NCBI Taxonomy" id="669026"/>
    <lineage>
        <taxon>Eukaryota</taxon>
        <taxon>Fungi</taxon>
        <taxon>Dikarya</taxon>
        <taxon>Ascomycota</taxon>
        <taxon>Pezizomycotina</taxon>
        <taxon>Sordariomycetes</taxon>
        <taxon>Sordariomycetidae</taxon>
        <taxon>Sordariales</taxon>
        <taxon>Chaetomiaceae</taxon>
        <taxon>Staphylotrichum</taxon>
    </lineage>
</organism>
<dbReference type="SFLD" id="SFLDG01162">
    <property type="entry name" value="I"/>
    <property type="match status" value="1"/>
</dbReference>
<dbReference type="AlphaFoldDB" id="A0AAD4F1T8"/>
<keyword evidence="3" id="KW-1185">Reference proteome</keyword>
<keyword evidence="1" id="KW-0808">Transferase</keyword>
<dbReference type="Pfam" id="PF11991">
    <property type="entry name" value="Trp_DMAT"/>
    <property type="match status" value="1"/>
</dbReference>
<dbReference type="CDD" id="cd13929">
    <property type="entry name" value="PT-DMATS_CymD"/>
    <property type="match status" value="1"/>
</dbReference>